<evidence type="ECO:0000313" key="8">
    <source>
        <dbReference type="Proteomes" id="UP000722485"/>
    </source>
</evidence>
<reference evidence="7" key="1">
    <citation type="submission" date="2020-03" db="EMBL/GenBank/DDBJ databases">
        <title>Draft Genome Sequence of Cylindrodendrum hubeiense.</title>
        <authorList>
            <person name="Buettner E."/>
            <person name="Kellner H."/>
        </authorList>
    </citation>
    <scope>NUCLEOTIDE SEQUENCE</scope>
    <source>
        <strain evidence="7">IHI 201604</strain>
    </source>
</reference>
<name>A0A9P5L8J6_9HYPO</name>
<organism evidence="7 8">
    <name type="scientific">Cylindrodendrum hubeiense</name>
    <dbReference type="NCBI Taxonomy" id="595255"/>
    <lineage>
        <taxon>Eukaryota</taxon>
        <taxon>Fungi</taxon>
        <taxon>Dikarya</taxon>
        <taxon>Ascomycota</taxon>
        <taxon>Pezizomycotina</taxon>
        <taxon>Sordariomycetes</taxon>
        <taxon>Hypocreomycetidae</taxon>
        <taxon>Hypocreales</taxon>
        <taxon>Nectriaceae</taxon>
        <taxon>Cylindrodendrum</taxon>
    </lineage>
</organism>
<gene>
    <name evidence="7" type="ORF">G7Z17_g13128</name>
</gene>
<proteinExistence type="predicted"/>
<dbReference type="Pfam" id="PF06839">
    <property type="entry name" value="Zn_ribbon_GRF"/>
    <property type="match status" value="1"/>
</dbReference>
<dbReference type="OrthoDB" id="430051at2759"/>
<evidence type="ECO:0000256" key="3">
    <source>
        <dbReference type="ARBA" id="ARBA00022833"/>
    </source>
</evidence>
<protein>
    <recommendedName>
        <fullName evidence="6">GRF-type domain-containing protein</fullName>
    </recommendedName>
</protein>
<accession>A0A9P5L8J6</accession>
<dbReference type="AlphaFoldDB" id="A0A9P5L8J6"/>
<sequence>MPTEPHRRFRPPRQKQQQREPQTPTSHKKRLNKGIFSDGVWLCNCEPRKELTLRETKKQGPNQGKFFYKCFDCGLFLWRDTAKARETGLTPSKVPAQPPRPKTPSLTQQPLTAYGYQRTPGGNQSDAEAQFATDSDEDLVPGDARGPAPAPAPEPAGMQTPCPPSSKRKRDVFEEDEFSDMESDEERQMVEMADQSAEKLQAQRSFATPSNTRSTDIIAGLPTPSIARTLFPAPTSENKRQKQVTFEDPARWHHPRAAP</sequence>
<feature type="region of interest" description="Disordered" evidence="5">
    <location>
        <begin position="88"/>
        <end position="259"/>
    </location>
</feature>
<dbReference type="PROSITE" id="PS51999">
    <property type="entry name" value="ZF_GRF"/>
    <property type="match status" value="1"/>
</dbReference>
<evidence type="ECO:0000256" key="2">
    <source>
        <dbReference type="ARBA" id="ARBA00022771"/>
    </source>
</evidence>
<feature type="region of interest" description="Disordered" evidence="5">
    <location>
        <begin position="1"/>
        <end position="33"/>
    </location>
</feature>
<evidence type="ECO:0000259" key="6">
    <source>
        <dbReference type="PROSITE" id="PS51999"/>
    </source>
</evidence>
<keyword evidence="1" id="KW-0479">Metal-binding</keyword>
<evidence type="ECO:0000256" key="1">
    <source>
        <dbReference type="ARBA" id="ARBA00022723"/>
    </source>
</evidence>
<evidence type="ECO:0000256" key="4">
    <source>
        <dbReference type="PROSITE-ProRule" id="PRU01343"/>
    </source>
</evidence>
<comment type="caution">
    <text evidence="7">The sequence shown here is derived from an EMBL/GenBank/DDBJ whole genome shotgun (WGS) entry which is preliminary data.</text>
</comment>
<dbReference type="Proteomes" id="UP000722485">
    <property type="component" value="Unassembled WGS sequence"/>
</dbReference>
<keyword evidence="3" id="KW-0862">Zinc</keyword>
<keyword evidence="2 4" id="KW-0863">Zinc-finger</keyword>
<dbReference type="InterPro" id="IPR010666">
    <property type="entry name" value="Znf_GRF"/>
</dbReference>
<dbReference type="EMBL" id="JAANBB010000696">
    <property type="protein sequence ID" value="KAF7535900.1"/>
    <property type="molecule type" value="Genomic_DNA"/>
</dbReference>
<evidence type="ECO:0000313" key="7">
    <source>
        <dbReference type="EMBL" id="KAF7535900.1"/>
    </source>
</evidence>
<evidence type="ECO:0000256" key="5">
    <source>
        <dbReference type="SAM" id="MobiDB-lite"/>
    </source>
</evidence>
<keyword evidence="8" id="KW-1185">Reference proteome</keyword>
<dbReference type="GO" id="GO:0008270">
    <property type="term" value="F:zinc ion binding"/>
    <property type="evidence" value="ECO:0007669"/>
    <property type="project" value="UniProtKB-KW"/>
</dbReference>
<feature type="compositionally biased region" description="Acidic residues" evidence="5">
    <location>
        <begin position="173"/>
        <end position="185"/>
    </location>
</feature>
<feature type="compositionally biased region" description="Polar residues" evidence="5">
    <location>
        <begin position="202"/>
        <end position="215"/>
    </location>
</feature>
<feature type="domain" description="GRF-type" evidence="6">
    <location>
        <begin position="43"/>
        <end position="82"/>
    </location>
</feature>